<sequence length="301" mass="32072">MRLAFEPVPSLDAAVAAQEKILAELNDKGNKLSLPLRTALATQVAGVLRQAVDFRALILDARARAEVLRDIWEASQAELVAARREAEAACREAVVLKERLALAEDRLRPGLVEPARRTFAEVLRSGTALPVGGGTARASVPPPVLGASGDVPVSRVLHAHVAFLTPAAPSRTPARDVAAVLKPNIDPEAAGIGPVVLRHTRLGVTVLAEDRRSLDRLMEAVRGSAPASAAMTVRLAERRRPHVKLIGVDPDVAPDDLVRVLNAQNQFLDLDPASTEVNLDHCKKATGVLVDHLGEGILTLH</sequence>
<dbReference type="Proteomes" id="UP001321473">
    <property type="component" value="Unassembled WGS sequence"/>
</dbReference>
<dbReference type="EMBL" id="JARKHS020020400">
    <property type="protein sequence ID" value="KAK8770915.1"/>
    <property type="molecule type" value="Genomic_DNA"/>
</dbReference>
<evidence type="ECO:0000313" key="3">
    <source>
        <dbReference type="Proteomes" id="UP001321473"/>
    </source>
</evidence>
<organism evidence="2 3">
    <name type="scientific">Amblyomma americanum</name>
    <name type="common">Lone star tick</name>
    <dbReference type="NCBI Taxonomy" id="6943"/>
    <lineage>
        <taxon>Eukaryota</taxon>
        <taxon>Metazoa</taxon>
        <taxon>Ecdysozoa</taxon>
        <taxon>Arthropoda</taxon>
        <taxon>Chelicerata</taxon>
        <taxon>Arachnida</taxon>
        <taxon>Acari</taxon>
        <taxon>Parasitiformes</taxon>
        <taxon>Ixodida</taxon>
        <taxon>Ixodoidea</taxon>
        <taxon>Ixodidae</taxon>
        <taxon>Amblyomminae</taxon>
        <taxon>Amblyomma</taxon>
    </lineage>
</organism>
<gene>
    <name evidence="2" type="ORF">V5799_025842</name>
</gene>
<keyword evidence="3" id="KW-1185">Reference proteome</keyword>
<reference evidence="2 3" key="1">
    <citation type="journal article" date="2023" name="Arcadia Sci">
        <title>De novo assembly of a long-read Amblyomma americanum tick genome.</title>
        <authorList>
            <person name="Chou S."/>
            <person name="Poskanzer K.E."/>
            <person name="Rollins M."/>
            <person name="Thuy-Boun P.S."/>
        </authorList>
    </citation>
    <scope>NUCLEOTIDE SEQUENCE [LARGE SCALE GENOMIC DNA]</scope>
    <source>
        <strain evidence="2">F_SG_1</strain>
        <tissue evidence="2">Salivary glands</tissue>
    </source>
</reference>
<accession>A0AAQ4E8B0</accession>
<protein>
    <submittedName>
        <fullName evidence="2">Uncharacterized protein</fullName>
    </submittedName>
</protein>
<keyword evidence="1" id="KW-0175">Coiled coil</keyword>
<evidence type="ECO:0000256" key="1">
    <source>
        <dbReference type="SAM" id="Coils"/>
    </source>
</evidence>
<name>A0AAQ4E8B0_AMBAM</name>
<dbReference type="AlphaFoldDB" id="A0AAQ4E8B0"/>
<proteinExistence type="predicted"/>
<comment type="caution">
    <text evidence="2">The sequence shown here is derived from an EMBL/GenBank/DDBJ whole genome shotgun (WGS) entry which is preliminary data.</text>
</comment>
<feature type="coiled-coil region" evidence="1">
    <location>
        <begin position="79"/>
        <end position="106"/>
    </location>
</feature>
<evidence type="ECO:0000313" key="2">
    <source>
        <dbReference type="EMBL" id="KAK8770915.1"/>
    </source>
</evidence>